<dbReference type="PANTHER" id="PTHR43364:SF4">
    <property type="entry name" value="NAD(P)-LINKED OXIDOREDUCTASE SUPERFAMILY PROTEIN"/>
    <property type="match status" value="1"/>
</dbReference>
<accession>A0A4R1FQ35</accession>
<name>A0A4R1FQ35_9NOCA</name>
<dbReference type="EMBL" id="SMFR01000003">
    <property type="protein sequence ID" value="TCJ95644.1"/>
    <property type="molecule type" value="Genomic_DNA"/>
</dbReference>
<dbReference type="PANTHER" id="PTHR43364">
    <property type="entry name" value="NADH-SPECIFIC METHYLGLYOXAL REDUCTASE-RELATED"/>
    <property type="match status" value="1"/>
</dbReference>
<evidence type="ECO:0000313" key="4">
    <source>
        <dbReference type="Proteomes" id="UP000294856"/>
    </source>
</evidence>
<dbReference type="SUPFAM" id="SSF51430">
    <property type="entry name" value="NAD(P)-linked oxidoreductase"/>
    <property type="match status" value="1"/>
</dbReference>
<gene>
    <name evidence="3" type="ORF">DFR71_4559</name>
</gene>
<dbReference type="InterPro" id="IPR023210">
    <property type="entry name" value="NADP_OxRdtase_dom"/>
</dbReference>
<dbReference type="GO" id="GO:0016491">
    <property type="term" value="F:oxidoreductase activity"/>
    <property type="evidence" value="ECO:0007669"/>
    <property type="project" value="UniProtKB-KW"/>
</dbReference>
<sequence length="337" mass="36686">MAWSPGIPAGYRALGRSGLVLSELGIGASTFGRSGMRAVDSDQVRAIVDRAIDLGITYFDLAEGYGDRTGLSEELFAKAVGKRRESVVIGTKFGRSLLEDRGPTYALTGSRKYIIAAVEDSLRRLDTDYIDLYQIHFPDAHTPIEETLATLDTLVRSGKVRYIGASNFKAWQIADADHIAARDGVTRFVSTTDEYNLTWRAPEAELIPALRNYGLGFIPYFPLQNGLLTGKYRAGQAPEGAKITNLKRYLLKTAPWDALERFDAFAAERGVTPSALALGWLLAQPTVTSVIAGVTVPDQLDENLTATRWVPSPDEEKELRALFTGDLSGGPGVVDKG</sequence>
<dbReference type="InterPro" id="IPR036812">
    <property type="entry name" value="NAD(P)_OxRdtase_dom_sf"/>
</dbReference>
<dbReference type="FunFam" id="3.20.20.100:FF:000004">
    <property type="entry name" value="Oxidoreductase, aldo/keto reductase"/>
    <property type="match status" value="1"/>
</dbReference>
<dbReference type="PRINTS" id="PR00069">
    <property type="entry name" value="ALDKETRDTASE"/>
</dbReference>
<protein>
    <submittedName>
        <fullName evidence="3">Aryl-alcohol dehydrogenase-like predicted oxidoreductase</fullName>
    </submittedName>
</protein>
<dbReference type="OrthoDB" id="9768793at2"/>
<evidence type="ECO:0000259" key="2">
    <source>
        <dbReference type="Pfam" id="PF00248"/>
    </source>
</evidence>
<dbReference type="InterPro" id="IPR050523">
    <property type="entry name" value="AKR_Detox_Biosynth"/>
</dbReference>
<proteinExistence type="predicted"/>
<dbReference type="AlphaFoldDB" id="A0A4R1FQ35"/>
<dbReference type="GO" id="GO:0005829">
    <property type="term" value="C:cytosol"/>
    <property type="evidence" value="ECO:0007669"/>
    <property type="project" value="TreeGrafter"/>
</dbReference>
<feature type="domain" description="NADP-dependent oxidoreductase" evidence="2">
    <location>
        <begin position="23"/>
        <end position="317"/>
    </location>
</feature>
<keyword evidence="1" id="KW-0560">Oxidoreductase</keyword>
<dbReference type="STRING" id="1210063.GCA_001612665_03971"/>
<dbReference type="Gene3D" id="3.20.20.100">
    <property type="entry name" value="NADP-dependent oxidoreductase domain"/>
    <property type="match status" value="1"/>
</dbReference>
<organism evidence="3 4">
    <name type="scientific">Nocardia alba</name>
    <dbReference type="NCBI Taxonomy" id="225051"/>
    <lineage>
        <taxon>Bacteria</taxon>
        <taxon>Bacillati</taxon>
        <taxon>Actinomycetota</taxon>
        <taxon>Actinomycetes</taxon>
        <taxon>Mycobacteriales</taxon>
        <taxon>Nocardiaceae</taxon>
        <taxon>Nocardia</taxon>
    </lineage>
</organism>
<dbReference type="Pfam" id="PF00248">
    <property type="entry name" value="Aldo_ket_red"/>
    <property type="match status" value="1"/>
</dbReference>
<dbReference type="Proteomes" id="UP000294856">
    <property type="component" value="Unassembled WGS sequence"/>
</dbReference>
<evidence type="ECO:0000313" key="3">
    <source>
        <dbReference type="EMBL" id="TCJ95644.1"/>
    </source>
</evidence>
<reference evidence="3 4" key="1">
    <citation type="submission" date="2019-03" db="EMBL/GenBank/DDBJ databases">
        <title>Genomic Encyclopedia of Type Strains, Phase IV (KMG-IV): sequencing the most valuable type-strain genomes for metagenomic binning, comparative biology and taxonomic classification.</title>
        <authorList>
            <person name="Goeker M."/>
        </authorList>
    </citation>
    <scope>NUCLEOTIDE SEQUENCE [LARGE SCALE GENOMIC DNA]</scope>
    <source>
        <strain evidence="3 4">DSM 44684</strain>
    </source>
</reference>
<dbReference type="InterPro" id="IPR020471">
    <property type="entry name" value="AKR"/>
</dbReference>
<evidence type="ECO:0000256" key="1">
    <source>
        <dbReference type="ARBA" id="ARBA00023002"/>
    </source>
</evidence>
<dbReference type="RefSeq" id="WP_067453113.1">
    <property type="nucleotide sequence ID" value="NZ_SMFR01000003.1"/>
</dbReference>
<comment type="caution">
    <text evidence="3">The sequence shown here is derived from an EMBL/GenBank/DDBJ whole genome shotgun (WGS) entry which is preliminary data.</text>
</comment>
<keyword evidence="4" id="KW-1185">Reference proteome</keyword>